<dbReference type="Pfam" id="PF19259">
    <property type="entry name" value="Ty3_capsid"/>
    <property type="match status" value="1"/>
</dbReference>
<protein>
    <recommendedName>
        <fullName evidence="2">Ty3 transposon capsid-like protein domain-containing protein</fullName>
    </recommendedName>
</protein>
<feature type="region of interest" description="Disordered" evidence="1">
    <location>
        <begin position="477"/>
        <end position="600"/>
    </location>
</feature>
<gene>
    <name evidence="4" type="ORF">EDS130_LOCUS39977</name>
    <name evidence="3" type="ORF">XAT740_LOCUS23962</name>
</gene>
<dbReference type="PANTHER" id="PTHR33223">
    <property type="entry name" value="CCHC-TYPE DOMAIN-CONTAINING PROTEIN"/>
    <property type="match status" value="1"/>
</dbReference>
<feature type="compositionally biased region" description="Polar residues" evidence="1">
    <location>
        <begin position="477"/>
        <end position="488"/>
    </location>
</feature>
<feature type="compositionally biased region" description="Low complexity" evidence="1">
    <location>
        <begin position="489"/>
        <end position="514"/>
    </location>
</feature>
<name>A0A815Q734_ADIRI</name>
<dbReference type="OrthoDB" id="10040098at2759"/>
<proteinExistence type="predicted"/>
<dbReference type="AlphaFoldDB" id="A0A815Q734"/>
<evidence type="ECO:0000256" key="1">
    <source>
        <dbReference type="SAM" id="MobiDB-lite"/>
    </source>
</evidence>
<keyword evidence="5" id="KW-1185">Reference proteome</keyword>
<evidence type="ECO:0000313" key="3">
    <source>
        <dbReference type="EMBL" id="CAF1206612.1"/>
    </source>
</evidence>
<feature type="domain" description="Ty3 transposon capsid-like protein" evidence="2">
    <location>
        <begin position="300"/>
        <end position="466"/>
    </location>
</feature>
<dbReference type="EMBL" id="CAJNOR010001831">
    <property type="protein sequence ID" value="CAF1206612.1"/>
    <property type="molecule type" value="Genomic_DNA"/>
</dbReference>
<dbReference type="Proteomes" id="UP000663828">
    <property type="component" value="Unassembled WGS sequence"/>
</dbReference>
<reference evidence="4" key="1">
    <citation type="submission" date="2021-02" db="EMBL/GenBank/DDBJ databases">
        <authorList>
            <person name="Nowell W R."/>
        </authorList>
    </citation>
    <scope>NUCLEOTIDE SEQUENCE</scope>
</reference>
<accession>A0A815Q734</accession>
<evidence type="ECO:0000313" key="4">
    <source>
        <dbReference type="EMBL" id="CAF1458195.1"/>
    </source>
</evidence>
<comment type="caution">
    <text evidence="4">The sequence shown here is derived from an EMBL/GenBank/DDBJ whole genome shotgun (WGS) entry which is preliminary data.</text>
</comment>
<dbReference type="PANTHER" id="PTHR33223:SF6">
    <property type="entry name" value="CCHC-TYPE DOMAIN-CONTAINING PROTEIN"/>
    <property type="match status" value="1"/>
</dbReference>
<feature type="compositionally biased region" description="Polar residues" evidence="1">
    <location>
        <begin position="568"/>
        <end position="591"/>
    </location>
</feature>
<dbReference type="Proteomes" id="UP000663852">
    <property type="component" value="Unassembled WGS sequence"/>
</dbReference>
<organism evidence="4 6">
    <name type="scientific">Adineta ricciae</name>
    <name type="common">Rotifer</name>
    <dbReference type="NCBI Taxonomy" id="249248"/>
    <lineage>
        <taxon>Eukaryota</taxon>
        <taxon>Metazoa</taxon>
        <taxon>Spiralia</taxon>
        <taxon>Gnathifera</taxon>
        <taxon>Rotifera</taxon>
        <taxon>Eurotatoria</taxon>
        <taxon>Bdelloidea</taxon>
        <taxon>Adinetida</taxon>
        <taxon>Adinetidae</taxon>
        <taxon>Adineta</taxon>
    </lineage>
</organism>
<evidence type="ECO:0000313" key="5">
    <source>
        <dbReference type="Proteomes" id="UP000663828"/>
    </source>
</evidence>
<evidence type="ECO:0000313" key="6">
    <source>
        <dbReference type="Proteomes" id="UP000663852"/>
    </source>
</evidence>
<dbReference type="EMBL" id="CAJNOJ010000465">
    <property type="protein sequence ID" value="CAF1458195.1"/>
    <property type="molecule type" value="Genomic_DNA"/>
</dbReference>
<feature type="compositionally biased region" description="Polar residues" evidence="1">
    <location>
        <begin position="515"/>
        <end position="559"/>
    </location>
</feature>
<sequence>MTDSIPKQTLIKSRSSGSLRDSVIESTDIFTSTHLVDSDTEKFKYKGGRRAMLPSISTVNAAQAVFTESKDTKVSHFDTHTHVATNDFHTMKKNAGQPTQNDSELQPYPNTTVDTVKNVNDDDFDIFILRNFTPFTGKGDVVQWLAETEDKFTQFRIARCLRYQSISLLVKGDAKRLYLSHRKTIHTFDDFYEFMIATFQASSHSFCSVSSCLSDNTLRVTKCDTCQTQIIPKTDTTLSHTNSSCQPDHHTDPNRPNAVLHTTMVHGEVSTMDQNALSLNSSTSQVDPAINELRKAIVSNLIKNPKTFKGEKDDVKKWLEDIEHLFDIAHLPNSTRLDLVSYSLRADAFEWYKINRSSFTSWEIFVTSLRKAFTSNFHEELAFKKLEAYSQGENQSIRTFFNDVLKLCKEADPTMTDATKLKNLLNKTKPSIQYEVRKKKPTTTLEFLEFAKEAEELMQLSNMTFSESNYPNNVSYMRSSPSSVRPTFSHSSSYYPSQPSRAFNPNPRFANNRNIPSSSQDSSFSRNYAPQNVSRTSYNSTLSSQNKNSTTASNQTYTRPNVPLANSPRLNSTTSFPPSTHTANTIHTASSPDDAETETESLPSILCSQCNQLGHDASTCQHF</sequence>
<dbReference type="InterPro" id="IPR045358">
    <property type="entry name" value="Ty3_capsid"/>
</dbReference>
<evidence type="ECO:0000259" key="2">
    <source>
        <dbReference type="Pfam" id="PF19259"/>
    </source>
</evidence>